<dbReference type="EMBL" id="UINC01034301">
    <property type="protein sequence ID" value="SVB24925.1"/>
    <property type="molecule type" value="Genomic_DNA"/>
</dbReference>
<evidence type="ECO:0000313" key="2">
    <source>
        <dbReference type="EMBL" id="SVB24925.1"/>
    </source>
</evidence>
<organism evidence="2">
    <name type="scientific">marine metagenome</name>
    <dbReference type="NCBI Taxonomy" id="408172"/>
    <lineage>
        <taxon>unclassified sequences</taxon>
        <taxon>metagenomes</taxon>
        <taxon>ecological metagenomes</taxon>
    </lineage>
</organism>
<evidence type="ECO:0000256" key="1">
    <source>
        <dbReference type="SAM" id="MobiDB-lite"/>
    </source>
</evidence>
<accession>A0A382CFR0</accession>
<sequence length="23" mass="2422">MGPKFGRMIKSTAPTRIDLSGGT</sequence>
<protein>
    <submittedName>
        <fullName evidence="2">Uncharacterized protein</fullName>
    </submittedName>
</protein>
<feature type="non-terminal residue" evidence="2">
    <location>
        <position position="23"/>
    </location>
</feature>
<dbReference type="AlphaFoldDB" id="A0A382CFR0"/>
<gene>
    <name evidence="2" type="ORF">METZ01_LOCUS177779</name>
</gene>
<name>A0A382CFR0_9ZZZZ</name>
<proteinExistence type="predicted"/>
<feature type="region of interest" description="Disordered" evidence="1">
    <location>
        <begin position="1"/>
        <end position="23"/>
    </location>
</feature>
<reference evidence="2" key="1">
    <citation type="submission" date="2018-05" db="EMBL/GenBank/DDBJ databases">
        <authorList>
            <person name="Lanie J.A."/>
            <person name="Ng W.-L."/>
            <person name="Kazmierczak K.M."/>
            <person name="Andrzejewski T.M."/>
            <person name="Davidsen T.M."/>
            <person name="Wayne K.J."/>
            <person name="Tettelin H."/>
            <person name="Glass J.I."/>
            <person name="Rusch D."/>
            <person name="Podicherti R."/>
            <person name="Tsui H.-C.T."/>
            <person name="Winkler M.E."/>
        </authorList>
    </citation>
    <scope>NUCLEOTIDE SEQUENCE</scope>
</reference>